<dbReference type="Proteomes" id="UP001597079">
    <property type="component" value="Unassembled WGS sequence"/>
</dbReference>
<keyword evidence="3" id="KW-1185">Reference proteome</keyword>
<proteinExistence type="predicted"/>
<dbReference type="Pfam" id="PF21068">
    <property type="entry name" value="ATPgraspMvdD"/>
    <property type="match status" value="1"/>
</dbReference>
<protein>
    <submittedName>
        <fullName evidence="2">MvdC/MvdD family ATP grasp protein</fullName>
    </submittedName>
</protein>
<dbReference type="SUPFAM" id="SSF56059">
    <property type="entry name" value="Glutathione synthetase ATP-binding domain-like"/>
    <property type="match status" value="1"/>
</dbReference>
<feature type="domain" description="MvdD-like pre-ATP grasp" evidence="1">
    <location>
        <begin position="12"/>
        <end position="114"/>
    </location>
</feature>
<gene>
    <name evidence="2" type="ORF">ACFSB2_02950</name>
</gene>
<comment type="caution">
    <text evidence="2">The sequence shown here is derived from an EMBL/GenBank/DDBJ whole genome shotgun (WGS) entry which is preliminary data.</text>
</comment>
<evidence type="ECO:0000259" key="1">
    <source>
        <dbReference type="Pfam" id="PF21068"/>
    </source>
</evidence>
<dbReference type="EMBL" id="JBHUCX010000010">
    <property type="protein sequence ID" value="MFD1673667.1"/>
    <property type="molecule type" value="Genomic_DNA"/>
</dbReference>
<evidence type="ECO:0000313" key="3">
    <source>
        <dbReference type="Proteomes" id="UP001597079"/>
    </source>
</evidence>
<dbReference type="Gene3D" id="3.30.470.20">
    <property type="entry name" value="ATP-grasp fold, B domain"/>
    <property type="match status" value="1"/>
</dbReference>
<evidence type="ECO:0000313" key="2">
    <source>
        <dbReference type="EMBL" id="MFD1673667.1"/>
    </source>
</evidence>
<dbReference type="InterPro" id="IPR048936">
    <property type="entry name" value="MvdD-like_ATPgrasp"/>
</dbReference>
<sequence length="332" mass="38107">MKAIAIFTRKIDFMVDRIIVRLRELGIPYLRINLDCFPESGFISWEPHDPWKSKLHYEGKEFTIEDLRSIWIWQPDTTTSIPELDEKGNAFRAGETEHAVWGFLRSVPVPVINHPLAINRAKFKLPQLTLAGKYGMATPRTLVTNNSDEAMAFAEACENEIIYKLMHPPLYRLNGVDEAIGTYTTLLSAPDLDGLKESIHITPCLLQEHVQKRCDIRVTYIDGTIFAAEIFSQEHPKGRVDWRKAPVFELGYKQHNLPDSITQKIHGFMQEIGLTYGALDFAMTPEGEYVFFEVNSAGQFAWLEQQLNIDITGRFVEMLLNHAYMEVKNTTW</sequence>
<accession>A0ABW4JBP3</accession>
<dbReference type="PANTHER" id="PTHR21621:SF0">
    <property type="entry name" value="BETA-CITRYLGLUTAMATE SYNTHASE B-RELATED"/>
    <property type="match status" value="1"/>
</dbReference>
<dbReference type="RefSeq" id="WP_377941148.1">
    <property type="nucleotide sequence ID" value="NZ_JBHUCX010000010.1"/>
</dbReference>
<name>A0ABW4JBP3_9BACL</name>
<dbReference type="PANTHER" id="PTHR21621">
    <property type="entry name" value="RIBOSOMAL PROTEIN S6 MODIFICATION PROTEIN"/>
    <property type="match status" value="1"/>
</dbReference>
<reference evidence="3" key="1">
    <citation type="journal article" date="2019" name="Int. J. Syst. Evol. Microbiol.">
        <title>The Global Catalogue of Microorganisms (GCM) 10K type strain sequencing project: providing services to taxonomists for standard genome sequencing and annotation.</title>
        <authorList>
            <consortium name="The Broad Institute Genomics Platform"/>
            <consortium name="The Broad Institute Genome Sequencing Center for Infectious Disease"/>
            <person name="Wu L."/>
            <person name="Ma J."/>
        </authorList>
    </citation>
    <scope>NUCLEOTIDE SEQUENCE [LARGE SCALE GENOMIC DNA]</scope>
    <source>
        <strain evidence="3">CGMCC 1.12286</strain>
    </source>
</reference>
<organism evidence="2 3">
    <name type="scientific">Alicyclobacillus fodiniaquatilis</name>
    <dbReference type="NCBI Taxonomy" id="1661150"/>
    <lineage>
        <taxon>Bacteria</taxon>
        <taxon>Bacillati</taxon>
        <taxon>Bacillota</taxon>
        <taxon>Bacilli</taxon>
        <taxon>Bacillales</taxon>
        <taxon>Alicyclobacillaceae</taxon>
        <taxon>Alicyclobacillus</taxon>
    </lineage>
</organism>